<feature type="transmembrane region" description="Helical" evidence="2">
    <location>
        <begin position="246"/>
        <end position="265"/>
    </location>
</feature>
<dbReference type="NCBIfam" id="TIGR01167">
    <property type="entry name" value="LPXTG_anchor"/>
    <property type="match status" value="1"/>
</dbReference>
<comment type="caution">
    <text evidence="3">The sequence shown here is derived from an EMBL/GenBank/DDBJ whole genome shotgun (WGS) entry which is preliminary data.</text>
</comment>
<dbReference type="Proteomes" id="UP000260793">
    <property type="component" value="Unassembled WGS sequence"/>
</dbReference>
<feature type="compositionally biased region" description="Low complexity" evidence="1">
    <location>
        <begin position="220"/>
        <end position="236"/>
    </location>
</feature>
<reference evidence="3 4" key="1">
    <citation type="submission" date="2018-08" db="EMBL/GenBank/DDBJ databases">
        <title>A genome reference for cultivated species of the human gut microbiota.</title>
        <authorList>
            <person name="Zou Y."/>
            <person name="Xue W."/>
            <person name="Luo G."/>
        </authorList>
    </citation>
    <scope>NUCLEOTIDE SEQUENCE [LARGE SCALE GENOMIC DNA]</scope>
    <source>
        <strain evidence="3 4">TF11-7</strain>
    </source>
</reference>
<evidence type="ECO:0000256" key="1">
    <source>
        <dbReference type="SAM" id="MobiDB-lite"/>
    </source>
</evidence>
<evidence type="ECO:0000313" key="4">
    <source>
        <dbReference type="Proteomes" id="UP000260793"/>
    </source>
</evidence>
<gene>
    <name evidence="3" type="ORF">DXD17_10475</name>
</gene>
<evidence type="ECO:0000256" key="2">
    <source>
        <dbReference type="SAM" id="Phobius"/>
    </source>
</evidence>
<keyword evidence="2" id="KW-0812">Transmembrane</keyword>
<dbReference type="EMBL" id="QSQN01000028">
    <property type="protein sequence ID" value="RGK38243.1"/>
    <property type="molecule type" value="Genomic_DNA"/>
</dbReference>
<name>A0A3E4LLE7_9FIRM</name>
<proteinExistence type="predicted"/>
<feature type="region of interest" description="Disordered" evidence="1">
    <location>
        <begin position="220"/>
        <end position="240"/>
    </location>
</feature>
<sequence>MKFCYIRDIIRIYVYTIMISYKGNRRNIMKKRFMTGVVAAVTALAMSVSALAAGSIVGSIDMPNASTDKGTISLEPVGSGTYDDALQKVVDKMNDAKASASVKEAFDGNLPSSLDYYAESGLEVKGYDISGYKFLSPLMNLGVTGVQASTGNLVKVTFVANNMTDGMIVDILYYCAEHGWEVLKGVRVSGNQVAAYFHSVSAGAPVSLIYKLAAANGGNDNNGNTTTGTSKGNGTAVSPKTGQNSMIPVAGMAVVLLGIGAFAVVRSRKEF</sequence>
<keyword evidence="2" id="KW-0472">Membrane</keyword>
<dbReference type="AlphaFoldDB" id="A0A3E4LLE7"/>
<accession>A0A3E4LLE7</accession>
<organism evidence="3 4">
    <name type="scientific">[Ruminococcus] lactaris</name>
    <dbReference type="NCBI Taxonomy" id="46228"/>
    <lineage>
        <taxon>Bacteria</taxon>
        <taxon>Bacillati</taxon>
        <taxon>Bacillota</taxon>
        <taxon>Clostridia</taxon>
        <taxon>Lachnospirales</taxon>
        <taxon>Lachnospiraceae</taxon>
        <taxon>Mediterraneibacter</taxon>
    </lineage>
</organism>
<evidence type="ECO:0000313" key="3">
    <source>
        <dbReference type="EMBL" id="RGK38243.1"/>
    </source>
</evidence>
<protein>
    <submittedName>
        <fullName evidence="3">LPXTG cell wall anchor domain-containing protein</fullName>
    </submittedName>
</protein>
<keyword evidence="2" id="KW-1133">Transmembrane helix</keyword>